<dbReference type="RefSeq" id="XP_043008385.1">
    <property type="nucleotide sequence ID" value="XM_043153101.1"/>
</dbReference>
<sequence>MLDVVRLNSTKLEQITFPYRARMNTARNFIDGASYRSINCSPTNNTNGVDIYATGASFQKAPSKPQKLVNVILDATPVSDVVLPPELQPPSAPLDGSFKDGAFFDLDDGKTSVLALGSFGTEENDFEVMQTELLKGLTEMKARGKTQLIIDVSNNGGGFRCLAAWLHRIIAGPKNTTVPQAGIDTKARNSPFARAIVNEIISNDRDPEQQLLYNPLQWTNASNQPFGAKENWLLPPVNVTINGRPDQFSQRLGVECPPFSSPPPESALFDTRKVVIVSNARCASSCSMLSITMKVLEGAKTVVVGGKKDVQQQYCGTVGGQSTDFATIDTEIKTVHLKNDSAAPPDLKLPGMQGITWRLAFALDGSGEPEEWKDHSADAQLLLTRALVNNPNAIWKEVAKRFFA</sequence>
<gene>
    <name evidence="2" type="ORF">E1B28_008310</name>
</gene>
<evidence type="ECO:0000313" key="2">
    <source>
        <dbReference type="EMBL" id="KAG7091915.1"/>
    </source>
</evidence>
<dbReference type="OrthoDB" id="27214at2759"/>
<protein>
    <recommendedName>
        <fullName evidence="1">Tail specific protease domain-containing protein</fullName>
    </recommendedName>
</protein>
<evidence type="ECO:0000259" key="1">
    <source>
        <dbReference type="Pfam" id="PF03572"/>
    </source>
</evidence>
<evidence type="ECO:0000313" key="3">
    <source>
        <dbReference type="Proteomes" id="UP001049176"/>
    </source>
</evidence>
<accession>A0A9P7RYS7</accession>
<dbReference type="InterPro" id="IPR052766">
    <property type="entry name" value="S41A_metabolite_peptidase"/>
</dbReference>
<dbReference type="Gene3D" id="3.90.226.10">
    <property type="entry name" value="2-enoyl-CoA Hydratase, Chain A, domain 1"/>
    <property type="match status" value="1"/>
</dbReference>
<dbReference type="Proteomes" id="UP001049176">
    <property type="component" value="Chromosome 5"/>
</dbReference>
<name>A0A9P7RYS7_9AGAR</name>
<dbReference type="EMBL" id="CM032185">
    <property type="protein sequence ID" value="KAG7091915.1"/>
    <property type="molecule type" value="Genomic_DNA"/>
</dbReference>
<reference evidence="2" key="1">
    <citation type="journal article" date="2021" name="Genome Biol. Evol.">
        <title>The assembled and annotated genome of the fairy-ring fungus Marasmius oreades.</title>
        <authorList>
            <person name="Hiltunen M."/>
            <person name="Ament-Velasquez S.L."/>
            <person name="Johannesson H."/>
        </authorList>
    </citation>
    <scope>NUCLEOTIDE SEQUENCE</scope>
    <source>
        <strain evidence="2">03SP1</strain>
    </source>
</reference>
<dbReference type="InterPro" id="IPR005151">
    <property type="entry name" value="Tail-specific_protease"/>
</dbReference>
<dbReference type="SUPFAM" id="SSF52096">
    <property type="entry name" value="ClpP/crotonase"/>
    <property type="match status" value="1"/>
</dbReference>
<feature type="domain" description="Tail specific protease" evidence="1">
    <location>
        <begin position="125"/>
        <end position="305"/>
    </location>
</feature>
<proteinExistence type="predicted"/>
<dbReference type="KEGG" id="more:E1B28_008310"/>
<organism evidence="2 3">
    <name type="scientific">Marasmius oreades</name>
    <name type="common">fairy-ring Marasmius</name>
    <dbReference type="NCBI Taxonomy" id="181124"/>
    <lineage>
        <taxon>Eukaryota</taxon>
        <taxon>Fungi</taxon>
        <taxon>Dikarya</taxon>
        <taxon>Basidiomycota</taxon>
        <taxon>Agaricomycotina</taxon>
        <taxon>Agaricomycetes</taxon>
        <taxon>Agaricomycetidae</taxon>
        <taxon>Agaricales</taxon>
        <taxon>Marasmiineae</taxon>
        <taxon>Marasmiaceae</taxon>
        <taxon>Marasmius</taxon>
    </lineage>
</organism>
<dbReference type="PANTHER" id="PTHR37049">
    <property type="entry name" value="PEPTIDASE S41 FAMILY PROTEIN"/>
    <property type="match status" value="1"/>
</dbReference>
<dbReference type="PANTHER" id="PTHR37049:SF4">
    <property type="entry name" value="RHODANESE DOMAIN-CONTAINING PROTEIN"/>
    <property type="match status" value="1"/>
</dbReference>
<keyword evidence="3" id="KW-1185">Reference proteome</keyword>
<dbReference type="GO" id="GO:0006508">
    <property type="term" value="P:proteolysis"/>
    <property type="evidence" value="ECO:0007669"/>
    <property type="project" value="InterPro"/>
</dbReference>
<dbReference type="GeneID" id="66077386"/>
<comment type="caution">
    <text evidence="2">The sequence shown here is derived from an EMBL/GenBank/DDBJ whole genome shotgun (WGS) entry which is preliminary data.</text>
</comment>
<dbReference type="InterPro" id="IPR029045">
    <property type="entry name" value="ClpP/crotonase-like_dom_sf"/>
</dbReference>
<dbReference type="GO" id="GO:0008236">
    <property type="term" value="F:serine-type peptidase activity"/>
    <property type="evidence" value="ECO:0007669"/>
    <property type="project" value="InterPro"/>
</dbReference>
<dbReference type="AlphaFoldDB" id="A0A9P7RYS7"/>
<dbReference type="Pfam" id="PF03572">
    <property type="entry name" value="Peptidase_S41"/>
    <property type="match status" value="1"/>
</dbReference>